<dbReference type="Proteomes" id="UP000250043">
    <property type="component" value="Unassembled WGS sequence"/>
</dbReference>
<organism evidence="2 3">
    <name type="scientific">Obba rivulosa</name>
    <dbReference type="NCBI Taxonomy" id="1052685"/>
    <lineage>
        <taxon>Eukaryota</taxon>
        <taxon>Fungi</taxon>
        <taxon>Dikarya</taxon>
        <taxon>Basidiomycota</taxon>
        <taxon>Agaricomycotina</taxon>
        <taxon>Agaricomycetes</taxon>
        <taxon>Polyporales</taxon>
        <taxon>Gelatoporiaceae</taxon>
        <taxon>Obba</taxon>
    </lineage>
</organism>
<dbReference type="OrthoDB" id="3153997at2759"/>
<evidence type="ECO:0000313" key="2">
    <source>
        <dbReference type="EMBL" id="OCH88509.1"/>
    </source>
</evidence>
<feature type="region of interest" description="Disordered" evidence="1">
    <location>
        <begin position="265"/>
        <end position="284"/>
    </location>
</feature>
<name>A0A8E2DK50_9APHY</name>
<sequence length="300" mass="32947">MPGPRNAKKKKQTEAQKAKRAKGQQPVHVPDGLTLSPALAALSSVVPNVLYDEYNSSQSVELRDDTVPHSLRTPFVEDPGNGPRVRDMRAFLASSFATRPPLDDPLCAEFAQEEVREMLCSILPEETALILWYNKSRKSARVCPACQRLYCLGDTLPDHLDQAEQEQPSLPEQPPSPYLLREQELSGLCSPVCFILAAYNYPSAIKSTWGRVAEELDDETWRLLDGPGTQQNDIGLGMLVKMTRCHDLGLGQLLFPDMDMDSDETCGDGDGGWENPGGQEKTDAVIPSDTVTTATAEMTA</sequence>
<evidence type="ECO:0000256" key="1">
    <source>
        <dbReference type="SAM" id="MobiDB-lite"/>
    </source>
</evidence>
<feature type="region of interest" description="Disordered" evidence="1">
    <location>
        <begin position="1"/>
        <end position="30"/>
    </location>
</feature>
<accession>A0A8E2DK50</accession>
<feature type="compositionally biased region" description="Basic residues" evidence="1">
    <location>
        <begin position="1"/>
        <end position="11"/>
    </location>
</feature>
<dbReference type="AlphaFoldDB" id="A0A8E2DK50"/>
<dbReference type="EMBL" id="KV722451">
    <property type="protein sequence ID" value="OCH88509.1"/>
    <property type="molecule type" value="Genomic_DNA"/>
</dbReference>
<gene>
    <name evidence="2" type="ORF">OBBRIDRAFT_795199</name>
</gene>
<keyword evidence="3" id="KW-1185">Reference proteome</keyword>
<proteinExistence type="predicted"/>
<evidence type="ECO:0000313" key="3">
    <source>
        <dbReference type="Proteomes" id="UP000250043"/>
    </source>
</evidence>
<protein>
    <submittedName>
        <fullName evidence="2">Uncharacterized protein</fullName>
    </submittedName>
</protein>
<reference evidence="2 3" key="1">
    <citation type="submission" date="2016-07" db="EMBL/GenBank/DDBJ databases">
        <title>Draft genome of the white-rot fungus Obba rivulosa 3A-2.</title>
        <authorList>
            <consortium name="DOE Joint Genome Institute"/>
            <person name="Miettinen O."/>
            <person name="Riley R."/>
            <person name="Acob R."/>
            <person name="Barry K."/>
            <person name="Cullen D."/>
            <person name="De Vries R."/>
            <person name="Hainaut M."/>
            <person name="Hatakka A."/>
            <person name="Henrissat B."/>
            <person name="Hilden K."/>
            <person name="Kuo R."/>
            <person name="Labutti K."/>
            <person name="Lipzen A."/>
            <person name="Makela M.R."/>
            <person name="Sandor L."/>
            <person name="Spatafora J.W."/>
            <person name="Grigoriev I.V."/>
            <person name="Hibbett D.S."/>
        </authorList>
    </citation>
    <scope>NUCLEOTIDE SEQUENCE [LARGE SCALE GENOMIC DNA]</scope>
    <source>
        <strain evidence="2 3">3A-2</strain>
    </source>
</reference>